<evidence type="ECO:0000256" key="7">
    <source>
        <dbReference type="ARBA" id="ARBA00022967"/>
    </source>
</evidence>
<evidence type="ECO:0000256" key="11">
    <source>
        <dbReference type="ARBA" id="ARBA00023136"/>
    </source>
</evidence>
<dbReference type="AlphaFoldDB" id="A0AAU6PX11"/>
<keyword evidence="13 15" id="KW-0496">Mitochondrion</keyword>
<gene>
    <name evidence="15" type="primary">nad3</name>
</gene>
<keyword evidence="9 13" id="KW-0520">NAD</keyword>
<comment type="function">
    <text evidence="13">Core subunit of the mitochondrial membrane respiratory chain NADH dehydrogenase (Complex I) which catalyzes electron transfer from NADH through the respiratory chain, using ubiquinone as an electron acceptor. Essential for the catalytic activity of complex I.</text>
</comment>
<evidence type="ECO:0000256" key="5">
    <source>
        <dbReference type="ARBA" id="ARBA00022448"/>
    </source>
</evidence>
<comment type="similarity">
    <text evidence="2 13">Belongs to the complex I subunit 3 family.</text>
</comment>
<keyword evidence="11 13" id="KW-0472">Membrane</keyword>
<dbReference type="EMBL" id="ON974984">
    <property type="protein sequence ID" value="WYA84666.1"/>
    <property type="molecule type" value="Genomic_DNA"/>
</dbReference>
<keyword evidence="6 13" id="KW-0812">Transmembrane</keyword>
<feature type="signal peptide" evidence="14">
    <location>
        <begin position="1"/>
        <end position="22"/>
    </location>
</feature>
<dbReference type="PANTHER" id="PTHR11058:SF9">
    <property type="entry name" value="NADH-UBIQUINONE OXIDOREDUCTASE CHAIN 3"/>
    <property type="match status" value="1"/>
</dbReference>
<proteinExistence type="inferred from homology"/>
<evidence type="ECO:0000256" key="8">
    <source>
        <dbReference type="ARBA" id="ARBA00022989"/>
    </source>
</evidence>
<evidence type="ECO:0000256" key="10">
    <source>
        <dbReference type="ARBA" id="ARBA00023075"/>
    </source>
</evidence>
<dbReference type="GO" id="GO:0008137">
    <property type="term" value="F:NADH dehydrogenase (ubiquinone) activity"/>
    <property type="evidence" value="ECO:0007669"/>
    <property type="project" value="UniProtKB-UniRule"/>
</dbReference>
<keyword evidence="13" id="KW-0249">Electron transport</keyword>
<dbReference type="InterPro" id="IPR038430">
    <property type="entry name" value="NDAH_ubi_oxred_su3_sf"/>
</dbReference>
<comment type="subcellular location">
    <subcellularLocation>
        <location evidence="1">Membrane</location>
        <topology evidence="1">Multi-pass membrane protein</topology>
    </subcellularLocation>
    <subcellularLocation>
        <location evidence="13">Mitochondrion membrane</location>
        <topology evidence="13">Multi-pass membrane protein</topology>
    </subcellularLocation>
</comment>
<evidence type="ECO:0000256" key="2">
    <source>
        <dbReference type="ARBA" id="ARBA00008472"/>
    </source>
</evidence>
<dbReference type="GO" id="GO:0030964">
    <property type="term" value="C:NADH dehydrogenase complex"/>
    <property type="evidence" value="ECO:0007669"/>
    <property type="project" value="TreeGrafter"/>
</dbReference>
<dbReference type="Pfam" id="PF00507">
    <property type="entry name" value="Oxidored_q4"/>
    <property type="match status" value="1"/>
</dbReference>
<keyword evidence="8 13" id="KW-1133">Transmembrane helix</keyword>
<accession>A0AAU6PX11</accession>
<name>A0AAU6PX11_9ECHI</name>
<feature type="chain" id="PRO_5043963627" description="NADH-ubiquinone oxidoreductase chain 3" evidence="14">
    <location>
        <begin position="23"/>
        <end position="117"/>
    </location>
</feature>
<evidence type="ECO:0000256" key="9">
    <source>
        <dbReference type="ARBA" id="ARBA00023027"/>
    </source>
</evidence>
<dbReference type="PANTHER" id="PTHR11058">
    <property type="entry name" value="NADH-UBIQUINONE OXIDOREDUCTASE CHAIN 3"/>
    <property type="match status" value="1"/>
</dbReference>
<keyword evidence="5 13" id="KW-0813">Transport</keyword>
<sequence>MSLTLFFFTVVIILTLIMATLGQILPSHQPDTNKTSPYECGFEPINSSRLPFSFRFFLVAILFLIFDLEIALLLPLPFSSLLSNLDLSISPLILFISILVIGLYYEWVNGGLDWAND</sequence>
<protein>
    <recommendedName>
        <fullName evidence="4 13">NADH-ubiquinone oxidoreductase chain 3</fullName>
        <ecNumber evidence="3 13">7.1.1.2</ecNumber>
    </recommendedName>
</protein>
<keyword evidence="7 13" id="KW-1278">Translocase</keyword>
<geneLocation type="mitochondrion" evidence="15"/>
<dbReference type="EC" id="7.1.1.2" evidence="3 13"/>
<evidence type="ECO:0000256" key="3">
    <source>
        <dbReference type="ARBA" id="ARBA00012944"/>
    </source>
</evidence>
<organism evidence="15">
    <name type="scientific">Ophionereis sp</name>
    <dbReference type="NCBI Taxonomy" id="3135531"/>
    <lineage>
        <taxon>Eukaryota</taxon>
        <taxon>Metazoa</taxon>
        <taxon>Echinodermata</taxon>
        <taxon>Eleutherozoa</taxon>
        <taxon>Asterozoa</taxon>
        <taxon>Ophiuroidea</taxon>
        <taxon>Myophiuroidea</taxon>
        <taxon>Metophiurida</taxon>
        <taxon>Ophintegrida</taxon>
        <taxon>Amphilepidida</taxon>
        <taxon>Ophiurina</taxon>
        <taxon>Gnathophiurina</taxon>
        <taxon>Ophiactoidea</taxon>
        <taxon>Ophionereidae</taxon>
        <taxon>Ophionereis</taxon>
    </lineage>
</organism>
<comment type="catalytic activity">
    <reaction evidence="12 13">
        <text>a ubiquinone + NADH + 5 H(+)(in) = a ubiquinol + NAD(+) + 4 H(+)(out)</text>
        <dbReference type="Rhea" id="RHEA:29091"/>
        <dbReference type="Rhea" id="RHEA-COMP:9565"/>
        <dbReference type="Rhea" id="RHEA-COMP:9566"/>
        <dbReference type="ChEBI" id="CHEBI:15378"/>
        <dbReference type="ChEBI" id="CHEBI:16389"/>
        <dbReference type="ChEBI" id="CHEBI:17976"/>
        <dbReference type="ChEBI" id="CHEBI:57540"/>
        <dbReference type="ChEBI" id="CHEBI:57945"/>
        <dbReference type="EC" id="7.1.1.2"/>
    </reaction>
</comment>
<keyword evidence="13" id="KW-0679">Respiratory chain</keyword>
<evidence type="ECO:0000313" key="15">
    <source>
        <dbReference type="EMBL" id="WYA84666.1"/>
    </source>
</evidence>
<evidence type="ECO:0000256" key="1">
    <source>
        <dbReference type="ARBA" id="ARBA00004141"/>
    </source>
</evidence>
<dbReference type="FunFam" id="1.20.58.1610:FF:000004">
    <property type="entry name" value="NADH-quinone oxidoreductase subunit A"/>
    <property type="match status" value="1"/>
</dbReference>
<evidence type="ECO:0000256" key="14">
    <source>
        <dbReference type="SAM" id="SignalP"/>
    </source>
</evidence>
<keyword evidence="14" id="KW-0732">Signal</keyword>
<keyword evidence="10 13" id="KW-0830">Ubiquinone</keyword>
<dbReference type="InterPro" id="IPR000440">
    <property type="entry name" value="NADH_UbQ/plastoQ_OxRdtase_su3"/>
</dbReference>
<evidence type="ECO:0000256" key="4">
    <source>
        <dbReference type="ARBA" id="ARBA00021007"/>
    </source>
</evidence>
<evidence type="ECO:0000256" key="6">
    <source>
        <dbReference type="ARBA" id="ARBA00022692"/>
    </source>
</evidence>
<dbReference type="GO" id="GO:0031966">
    <property type="term" value="C:mitochondrial membrane"/>
    <property type="evidence" value="ECO:0007669"/>
    <property type="project" value="UniProtKB-SubCell"/>
</dbReference>
<evidence type="ECO:0000256" key="13">
    <source>
        <dbReference type="RuleBase" id="RU003640"/>
    </source>
</evidence>
<feature type="transmembrane region" description="Helical" evidence="13">
    <location>
        <begin position="52"/>
        <end position="73"/>
    </location>
</feature>
<reference evidence="15" key="1">
    <citation type="submission" date="2022-07" db="EMBL/GenBank/DDBJ databases">
        <title>Ophionereis sp WZD_zsw mitochondrion, complete genome.</title>
        <authorList>
            <person name="Deng Z."/>
            <person name="Liao X."/>
        </authorList>
    </citation>
    <scope>NUCLEOTIDE SEQUENCE</scope>
</reference>
<evidence type="ECO:0000256" key="12">
    <source>
        <dbReference type="ARBA" id="ARBA00049551"/>
    </source>
</evidence>
<dbReference type="Gene3D" id="1.20.58.1610">
    <property type="entry name" value="NADH:ubiquinone/plastoquinone oxidoreductase, chain 3"/>
    <property type="match status" value="1"/>
</dbReference>
<feature type="transmembrane region" description="Helical" evidence="13">
    <location>
        <begin position="85"/>
        <end position="105"/>
    </location>
</feature>